<gene>
    <name evidence="2" type="ORF">NCTC11296_01701</name>
</gene>
<proteinExistence type="predicted"/>
<evidence type="ECO:0000313" key="3">
    <source>
        <dbReference type="Proteomes" id="UP000254465"/>
    </source>
</evidence>
<feature type="region of interest" description="Disordered" evidence="1">
    <location>
        <begin position="1"/>
        <end position="22"/>
    </location>
</feature>
<reference evidence="2 3" key="1">
    <citation type="submission" date="2018-06" db="EMBL/GenBank/DDBJ databases">
        <authorList>
            <consortium name="Pathogen Informatics"/>
            <person name="Doyle S."/>
        </authorList>
    </citation>
    <scope>NUCLEOTIDE SEQUENCE [LARGE SCALE GENOMIC DNA]</scope>
    <source>
        <strain evidence="2 3">NCTC11296</strain>
    </source>
</reference>
<name>A0A377I8U2_AVIPA</name>
<evidence type="ECO:0000313" key="2">
    <source>
        <dbReference type="EMBL" id="STO71788.1"/>
    </source>
</evidence>
<sequence length="171" mass="19341">MPKKDGVNSTSKRGVVKEKKKVGRPSSFMQEVADDICTLLANGESLRKICERPGMPSSRTVHRWLQENDEFCQQYARARESQADFLFDEILDIADCATPEDVSVAKLRVDSRKWYITKVAPKKYGDKQTVEHSGEVKIEQRTELDLSGLNIDELEQLEKLLEKGNIAPNSA</sequence>
<dbReference type="EMBL" id="UGHK01000002">
    <property type="protein sequence ID" value="STO71788.1"/>
    <property type="molecule type" value="Genomic_DNA"/>
</dbReference>
<evidence type="ECO:0008006" key="4">
    <source>
        <dbReference type="Google" id="ProtNLM"/>
    </source>
</evidence>
<dbReference type="AlphaFoldDB" id="A0A377I8U2"/>
<evidence type="ECO:0000256" key="1">
    <source>
        <dbReference type="SAM" id="MobiDB-lite"/>
    </source>
</evidence>
<dbReference type="Pfam" id="PF20901">
    <property type="entry name" value="Sf6_terminase"/>
    <property type="match status" value="1"/>
</dbReference>
<dbReference type="RefSeq" id="WP_017807114.1">
    <property type="nucleotide sequence ID" value="NZ_RQXP01000039.1"/>
</dbReference>
<protein>
    <recommendedName>
        <fullName evidence="4">Terminase small subunit</fullName>
    </recommendedName>
</protein>
<dbReference type="InterPro" id="IPR048683">
    <property type="entry name" value="Sf6_terminase"/>
</dbReference>
<dbReference type="Gene3D" id="1.10.10.60">
    <property type="entry name" value="Homeodomain-like"/>
    <property type="match status" value="1"/>
</dbReference>
<dbReference type="Proteomes" id="UP000254465">
    <property type="component" value="Unassembled WGS sequence"/>
</dbReference>
<organism evidence="2 3">
    <name type="scientific">Avibacterium paragallinarum</name>
    <name type="common">Haemophilus gallinarum</name>
    <dbReference type="NCBI Taxonomy" id="728"/>
    <lineage>
        <taxon>Bacteria</taxon>
        <taxon>Pseudomonadati</taxon>
        <taxon>Pseudomonadota</taxon>
        <taxon>Gammaproteobacteria</taxon>
        <taxon>Pasteurellales</taxon>
        <taxon>Pasteurellaceae</taxon>
        <taxon>Avibacterium</taxon>
    </lineage>
</organism>
<accession>A0A377I8U2</accession>